<evidence type="ECO:0000256" key="5">
    <source>
        <dbReference type="ARBA" id="ARBA00022989"/>
    </source>
</evidence>
<dbReference type="GO" id="GO:0005886">
    <property type="term" value="C:plasma membrane"/>
    <property type="evidence" value="ECO:0007669"/>
    <property type="project" value="UniProtKB-SubCell"/>
</dbReference>
<name>A0A158JWS6_9BURK</name>
<evidence type="ECO:0000313" key="9">
    <source>
        <dbReference type="Proteomes" id="UP000054717"/>
    </source>
</evidence>
<proteinExistence type="inferred from homology"/>
<evidence type="ECO:0000256" key="3">
    <source>
        <dbReference type="ARBA" id="ARBA00022475"/>
    </source>
</evidence>
<feature type="transmembrane region" description="Helical" evidence="7">
    <location>
        <begin position="259"/>
        <end position="281"/>
    </location>
</feature>
<sequence>MGSTRQFPAIFGVRRQWRSTHDVKFRADFDYALASIGDFATIPFAYFVEKYERTVVAPNHTTLKARLARPASPSVRTTRGAAVRNHQQRGEYLVRSVRLPFLPARARFDHDAAFWVLLQQVVVRGFVAVKFLAIGRILGPEAIGAVSIALLAVAIAESLSDTGLAQAVVQGRDAPDSGELSAVWATLTARGVLIGILIAVFAPFMSSQFHLGGSIGLLLLAALLPILRGIASPAYFIVTRQRGFQKLAGVETSVAFTDCAVGLVCALAGLGAYSVLIGLVAGEVLKTTLTWTTMSPRPPLRLKFSGIGHYVNFSRWIWAGSVVNLLLNQFDKVIVAKLLGPLQLGAYQMSSKLAQMLLADAAIAMSQYLFPTFSEHHRRDVQSAQRLFRRYLVLAAIGLALLVIVLRLVAEPLFQLVLGSAWLPAVPLFKIFVINMAIGAVIAVLVSWLRAVGMPKVATHASIIQAIVLCVTVPVATHYWGVTGIAWAMTVGLGSAAGWMLFRIVREA</sequence>
<dbReference type="PANTHER" id="PTHR30250">
    <property type="entry name" value="PST FAMILY PREDICTED COLANIC ACID TRANSPORTER"/>
    <property type="match status" value="1"/>
</dbReference>
<evidence type="ECO:0000256" key="4">
    <source>
        <dbReference type="ARBA" id="ARBA00022692"/>
    </source>
</evidence>
<keyword evidence="6 7" id="KW-0472">Membrane</keyword>
<keyword evidence="3" id="KW-1003">Cell membrane</keyword>
<gene>
    <name evidence="8" type="ORF">AWB66_04808</name>
</gene>
<keyword evidence="5 7" id="KW-1133">Transmembrane helix</keyword>
<feature type="transmembrane region" description="Helical" evidence="7">
    <location>
        <begin position="217"/>
        <end position="238"/>
    </location>
</feature>
<dbReference type="Pfam" id="PF13440">
    <property type="entry name" value="Polysacc_synt_3"/>
    <property type="match status" value="1"/>
</dbReference>
<dbReference type="STRING" id="326475.AWB66_04808"/>
<accession>A0A158JWS6</accession>
<organism evidence="8 9">
    <name type="scientific">Caballeronia telluris</name>
    <dbReference type="NCBI Taxonomy" id="326475"/>
    <lineage>
        <taxon>Bacteria</taxon>
        <taxon>Pseudomonadati</taxon>
        <taxon>Pseudomonadota</taxon>
        <taxon>Betaproteobacteria</taxon>
        <taxon>Burkholderiales</taxon>
        <taxon>Burkholderiaceae</taxon>
        <taxon>Caballeronia</taxon>
    </lineage>
</organism>
<keyword evidence="4 7" id="KW-0812">Transmembrane</keyword>
<reference evidence="8" key="1">
    <citation type="submission" date="2016-01" db="EMBL/GenBank/DDBJ databases">
        <authorList>
            <person name="Peeters Charlotte."/>
        </authorList>
    </citation>
    <scope>NUCLEOTIDE SEQUENCE</scope>
    <source>
        <strain evidence="8">LMG 22936</strain>
    </source>
</reference>
<feature type="transmembrane region" description="Helical" evidence="7">
    <location>
        <begin position="182"/>
        <end position="205"/>
    </location>
</feature>
<feature type="transmembrane region" description="Helical" evidence="7">
    <location>
        <begin position="353"/>
        <end position="370"/>
    </location>
</feature>
<feature type="transmembrane region" description="Helical" evidence="7">
    <location>
        <begin position="429"/>
        <end position="449"/>
    </location>
</feature>
<comment type="subcellular location">
    <subcellularLocation>
        <location evidence="1">Cell membrane</location>
        <topology evidence="1">Multi-pass membrane protein</topology>
    </subcellularLocation>
</comment>
<dbReference type="InterPro" id="IPR050833">
    <property type="entry name" value="Poly_Biosynth_Transport"/>
</dbReference>
<evidence type="ECO:0000256" key="6">
    <source>
        <dbReference type="ARBA" id="ARBA00023136"/>
    </source>
</evidence>
<evidence type="ECO:0000256" key="2">
    <source>
        <dbReference type="ARBA" id="ARBA00007430"/>
    </source>
</evidence>
<feature type="transmembrane region" description="Helical" evidence="7">
    <location>
        <begin position="391"/>
        <end position="409"/>
    </location>
</feature>
<feature type="transmembrane region" description="Helical" evidence="7">
    <location>
        <begin position="461"/>
        <end position="480"/>
    </location>
</feature>
<dbReference type="AlphaFoldDB" id="A0A158JWS6"/>
<feature type="transmembrane region" description="Helical" evidence="7">
    <location>
        <begin position="486"/>
        <end position="505"/>
    </location>
</feature>
<dbReference type="PANTHER" id="PTHR30250:SF10">
    <property type="entry name" value="LIPOPOLYSACCHARIDE BIOSYNTHESIS PROTEIN WZXC"/>
    <property type="match status" value="1"/>
</dbReference>
<protein>
    <submittedName>
        <fullName evidence="8">Polysaccharide biosynthesis protein</fullName>
    </submittedName>
</protein>
<comment type="similarity">
    <text evidence="2">Belongs to the polysaccharide synthase family.</text>
</comment>
<dbReference type="Proteomes" id="UP000054717">
    <property type="component" value="Unassembled WGS sequence"/>
</dbReference>
<dbReference type="EMBL" id="FCNZ02000022">
    <property type="protein sequence ID" value="SAL73286.1"/>
    <property type="molecule type" value="Genomic_DNA"/>
</dbReference>
<evidence type="ECO:0000313" key="8">
    <source>
        <dbReference type="EMBL" id="SAL73286.1"/>
    </source>
</evidence>
<keyword evidence="9" id="KW-1185">Reference proteome</keyword>
<evidence type="ECO:0000256" key="7">
    <source>
        <dbReference type="SAM" id="Phobius"/>
    </source>
</evidence>
<evidence type="ECO:0000256" key="1">
    <source>
        <dbReference type="ARBA" id="ARBA00004651"/>
    </source>
</evidence>
<comment type="caution">
    <text evidence="8">The sequence shown here is derived from an EMBL/GenBank/DDBJ whole genome shotgun (WGS) entry which is preliminary data.</text>
</comment>